<sequence>MLGFLKWTSGLQKCLQNVQFKVYWTPTEELIVYSSGKSVSLKGYVLLNVS</sequence>
<dbReference type="AlphaFoldDB" id="A0A0E9XIA3"/>
<evidence type="ECO:0000313" key="1">
    <source>
        <dbReference type="EMBL" id="JAI01414.1"/>
    </source>
</evidence>
<reference evidence="1" key="1">
    <citation type="submission" date="2014-11" db="EMBL/GenBank/DDBJ databases">
        <authorList>
            <person name="Amaro Gonzalez C."/>
        </authorList>
    </citation>
    <scope>NUCLEOTIDE SEQUENCE</scope>
</reference>
<organism evidence="1">
    <name type="scientific">Anguilla anguilla</name>
    <name type="common">European freshwater eel</name>
    <name type="synonym">Muraena anguilla</name>
    <dbReference type="NCBI Taxonomy" id="7936"/>
    <lineage>
        <taxon>Eukaryota</taxon>
        <taxon>Metazoa</taxon>
        <taxon>Chordata</taxon>
        <taxon>Craniata</taxon>
        <taxon>Vertebrata</taxon>
        <taxon>Euteleostomi</taxon>
        <taxon>Actinopterygii</taxon>
        <taxon>Neopterygii</taxon>
        <taxon>Teleostei</taxon>
        <taxon>Anguilliformes</taxon>
        <taxon>Anguillidae</taxon>
        <taxon>Anguilla</taxon>
    </lineage>
</organism>
<dbReference type="EMBL" id="GBXM01007164">
    <property type="protein sequence ID" value="JAI01414.1"/>
    <property type="molecule type" value="Transcribed_RNA"/>
</dbReference>
<name>A0A0E9XIA3_ANGAN</name>
<accession>A0A0E9XIA3</accession>
<protein>
    <submittedName>
        <fullName evidence="1">Uncharacterized protein</fullName>
    </submittedName>
</protein>
<proteinExistence type="predicted"/>
<reference evidence="1" key="2">
    <citation type="journal article" date="2015" name="Fish Shellfish Immunol.">
        <title>Early steps in the European eel (Anguilla anguilla)-Vibrio vulnificus interaction in the gills: Role of the RtxA13 toxin.</title>
        <authorList>
            <person name="Callol A."/>
            <person name="Pajuelo D."/>
            <person name="Ebbesson L."/>
            <person name="Teles M."/>
            <person name="MacKenzie S."/>
            <person name="Amaro C."/>
        </authorList>
    </citation>
    <scope>NUCLEOTIDE SEQUENCE</scope>
</reference>